<dbReference type="OrthoDB" id="9096133at2"/>
<comment type="caution">
    <text evidence="1">The sequence shown here is derived from an EMBL/GenBank/DDBJ whole genome shotgun (WGS) entry which is preliminary data.</text>
</comment>
<dbReference type="EMBL" id="APOH01000010">
    <property type="protein sequence ID" value="ENU20560.1"/>
    <property type="molecule type" value="Genomic_DNA"/>
</dbReference>
<reference evidence="1 2" key="1">
    <citation type="submission" date="2013-02" db="EMBL/GenBank/DDBJ databases">
        <title>The Genome Sequence of Acinetobacter sp. ANC 3994.</title>
        <authorList>
            <consortium name="The Broad Institute Genome Sequencing Platform"/>
            <consortium name="The Broad Institute Genome Sequencing Center for Infectious Disease"/>
            <person name="Cerqueira G."/>
            <person name="Feldgarden M."/>
            <person name="Courvalin P."/>
            <person name="Perichon B."/>
            <person name="Grillot-Courvalin C."/>
            <person name="Clermont D."/>
            <person name="Rocha E."/>
            <person name="Yoon E.-J."/>
            <person name="Nemec A."/>
            <person name="Walker B."/>
            <person name="Young S.K."/>
            <person name="Zeng Q."/>
            <person name="Gargeya S."/>
            <person name="Fitzgerald M."/>
            <person name="Haas B."/>
            <person name="Abouelleil A."/>
            <person name="Alvarado L."/>
            <person name="Arachchi H.M."/>
            <person name="Berlin A.M."/>
            <person name="Chapman S.B."/>
            <person name="Dewar J."/>
            <person name="Goldberg J."/>
            <person name="Griggs A."/>
            <person name="Gujja S."/>
            <person name="Hansen M."/>
            <person name="Howarth C."/>
            <person name="Imamovic A."/>
            <person name="Larimer J."/>
            <person name="McCowan C."/>
            <person name="Murphy C."/>
            <person name="Neiman D."/>
            <person name="Pearson M."/>
            <person name="Priest M."/>
            <person name="Roberts A."/>
            <person name="Saif S."/>
            <person name="Shea T."/>
            <person name="Sisk P."/>
            <person name="Sykes S."/>
            <person name="Wortman J."/>
            <person name="Nusbaum C."/>
            <person name="Birren B."/>
        </authorList>
    </citation>
    <scope>NUCLEOTIDE SEQUENCE [LARGE SCALE GENOMIC DNA]</scope>
    <source>
        <strain evidence="1 2">ANC 3994</strain>
    </source>
</reference>
<dbReference type="eggNOG" id="ENOG503322C">
    <property type="taxonomic scope" value="Bacteria"/>
</dbReference>
<dbReference type="Proteomes" id="UP000013086">
    <property type="component" value="Unassembled WGS sequence"/>
</dbReference>
<accession>N8P2F0</accession>
<dbReference type="PATRIC" id="fig|1217715.3.peg.748"/>
<proteinExistence type="predicted"/>
<evidence type="ECO:0000313" key="1">
    <source>
        <dbReference type="EMBL" id="ENU20560.1"/>
    </source>
</evidence>
<dbReference type="HOGENOM" id="CLU_1076153_0_0_6"/>
<protein>
    <submittedName>
        <fullName evidence="1">Uncharacterized protein</fullName>
    </submittedName>
</protein>
<dbReference type="RefSeq" id="WP_004651073.1">
    <property type="nucleotide sequence ID" value="NZ_KB849176.1"/>
</dbReference>
<evidence type="ECO:0000313" key="2">
    <source>
        <dbReference type="Proteomes" id="UP000013086"/>
    </source>
</evidence>
<name>N8P2F0_9GAMM</name>
<organism evidence="1 2">
    <name type="scientific">Acinetobacter bohemicus ANC 3994</name>
    <dbReference type="NCBI Taxonomy" id="1217715"/>
    <lineage>
        <taxon>Bacteria</taxon>
        <taxon>Pseudomonadati</taxon>
        <taxon>Pseudomonadota</taxon>
        <taxon>Gammaproteobacteria</taxon>
        <taxon>Moraxellales</taxon>
        <taxon>Moraxellaceae</taxon>
        <taxon>Acinetobacter</taxon>
    </lineage>
</organism>
<sequence length="258" mass="29330">MQGLVEEDLFKLMDDFSINDASCLIAGISPHKYYFEDQYGEWGFREINNSDPDNIREAVELVKKSLCNAIKKGKLKATVVVDNHNTKFLTKIDMQADWFLTHELDVTRTTIEKTDLIEWLRDRGVYPLSFFPQGKIADIGNQSHPLYSPKLHAVVSAWESLFTADIQSTTTKKYLTDWISTHSEKFSLNIKSPTKFEEMAEIANFDKRGVTVFGNPLHHFGGDAYTIKESSNSTQLNKNILAEIPETLADALDTELPF</sequence>
<dbReference type="AlphaFoldDB" id="N8P2F0"/>
<gene>
    <name evidence="1" type="ORF">F994_00786</name>
</gene>